<dbReference type="SMART" id="SM00448">
    <property type="entry name" value="REC"/>
    <property type="match status" value="1"/>
</dbReference>
<feature type="transmembrane region" description="Helical" evidence="10">
    <location>
        <begin position="284"/>
        <end position="304"/>
    </location>
</feature>
<dbReference type="SUPFAM" id="SSF47384">
    <property type="entry name" value="Homodimeric domain of signal transducing histidine kinase"/>
    <property type="match status" value="1"/>
</dbReference>
<feature type="transmembrane region" description="Helical" evidence="10">
    <location>
        <begin position="310"/>
        <end position="333"/>
    </location>
</feature>
<dbReference type="GO" id="GO:0005524">
    <property type="term" value="F:ATP binding"/>
    <property type="evidence" value="ECO:0007669"/>
    <property type="project" value="UniProtKB-KW"/>
</dbReference>
<proteinExistence type="predicted"/>
<name>A0A229UNQ1_9BACL</name>
<dbReference type="SMART" id="SM00387">
    <property type="entry name" value="HATPase_c"/>
    <property type="match status" value="2"/>
</dbReference>
<dbReference type="Pfam" id="PF00072">
    <property type="entry name" value="Response_reg"/>
    <property type="match status" value="1"/>
</dbReference>
<dbReference type="InterPro" id="IPR008979">
    <property type="entry name" value="Galactose-bd-like_sf"/>
</dbReference>
<dbReference type="SMART" id="SM00388">
    <property type="entry name" value="HisKA"/>
    <property type="match status" value="1"/>
</dbReference>
<evidence type="ECO:0000256" key="2">
    <source>
        <dbReference type="ARBA" id="ARBA00012438"/>
    </source>
</evidence>
<dbReference type="Gene3D" id="2.60.120.260">
    <property type="entry name" value="Galactose-binding domain-like"/>
    <property type="match status" value="1"/>
</dbReference>
<dbReference type="GO" id="GO:0000155">
    <property type="term" value="F:phosphorelay sensor kinase activity"/>
    <property type="evidence" value="ECO:0007669"/>
    <property type="project" value="InterPro"/>
</dbReference>
<evidence type="ECO:0000256" key="5">
    <source>
        <dbReference type="ARBA" id="ARBA00022741"/>
    </source>
</evidence>
<gene>
    <name evidence="13" type="ORF">CF651_20345</name>
</gene>
<keyword evidence="4" id="KW-0808">Transferase</keyword>
<dbReference type="PANTHER" id="PTHR43547">
    <property type="entry name" value="TWO-COMPONENT HISTIDINE KINASE"/>
    <property type="match status" value="1"/>
</dbReference>
<dbReference type="PANTHER" id="PTHR43547:SF2">
    <property type="entry name" value="HYBRID SIGNAL TRANSDUCTION HISTIDINE KINASE C"/>
    <property type="match status" value="1"/>
</dbReference>
<dbReference type="InterPro" id="IPR011006">
    <property type="entry name" value="CheY-like_superfamily"/>
</dbReference>
<dbReference type="Gene3D" id="1.10.287.130">
    <property type="match status" value="1"/>
</dbReference>
<keyword evidence="14" id="KW-1185">Reference proteome</keyword>
<dbReference type="Gene3D" id="3.30.565.10">
    <property type="entry name" value="Histidine kinase-like ATPase, C-terminal domain"/>
    <property type="match status" value="2"/>
</dbReference>
<keyword evidence="10" id="KW-0472">Membrane</keyword>
<dbReference type="AlphaFoldDB" id="A0A229UNQ1"/>
<feature type="transmembrane region" description="Helical" evidence="10">
    <location>
        <begin position="257"/>
        <end position="277"/>
    </location>
</feature>
<dbReference type="PRINTS" id="PR00344">
    <property type="entry name" value="BCTRLSENSOR"/>
</dbReference>
<dbReference type="InterPro" id="IPR005467">
    <property type="entry name" value="His_kinase_dom"/>
</dbReference>
<feature type="domain" description="Histidine kinase" evidence="11">
    <location>
        <begin position="421"/>
        <end position="640"/>
    </location>
</feature>
<dbReference type="InterPro" id="IPR004358">
    <property type="entry name" value="Sig_transdc_His_kin-like_C"/>
</dbReference>
<evidence type="ECO:0000313" key="14">
    <source>
        <dbReference type="Proteomes" id="UP000215509"/>
    </source>
</evidence>
<dbReference type="InterPro" id="IPR003661">
    <property type="entry name" value="HisK_dim/P_dom"/>
</dbReference>
<dbReference type="OrthoDB" id="9809348at2"/>
<dbReference type="Proteomes" id="UP000215509">
    <property type="component" value="Unassembled WGS sequence"/>
</dbReference>
<evidence type="ECO:0000256" key="9">
    <source>
        <dbReference type="PROSITE-ProRule" id="PRU00169"/>
    </source>
</evidence>
<dbReference type="PROSITE" id="PS50110">
    <property type="entry name" value="RESPONSE_REGULATORY"/>
    <property type="match status" value="1"/>
</dbReference>
<dbReference type="InterPro" id="IPR010559">
    <property type="entry name" value="Sig_transdc_His_kin_internal"/>
</dbReference>
<feature type="transmembrane region" description="Helical" evidence="10">
    <location>
        <begin position="217"/>
        <end position="234"/>
    </location>
</feature>
<keyword evidence="8" id="KW-0902">Two-component regulatory system</keyword>
<keyword evidence="3 9" id="KW-0597">Phosphoprotein</keyword>
<evidence type="ECO:0000256" key="3">
    <source>
        <dbReference type="ARBA" id="ARBA00022553"/>
    </source>
</evidence>
<dbReference type="InterPro" id="IPR011623">
    <property type="entry name" value="7TMR_DISM_rcpt_extracell_dom1"/>
</dbReference>
<evidence type="ECO:0000256" key="1">
    <source>
        <dbReference type="ARBA" id="ARBA00000085"/>
    </source>
</evidence>
<feature type="modified residue" description="4-aspartylphosphate" evidence="9">
    <location>
        <position position="724"/>
    </location>
</feature>
<protein>
    <recommendedName>
        <fullName evidence="2">histidine kinase</fullName>
        <ecNumber evidence="2">2.7.13.3</ecNumber>
    </recommendedName>
</protein>
<keyword evidence="5" id="KW-0547">Nucleotide-binding</keyword>
<sequence>MIYALTIPSRDAWPVKEGVLDLTHMDFHEQGLVNLDGEWEFYPNQLLQPEDFRQGEHGNFKYLRVPGTWKGLDSSGGVSRKGFGTYRLRIFVNDPEATYGLKLNSIRMGHQLYINGKKEGNSGRPAAAKEEGYIPANTPYAVYFHPNGQEIELVLQVSNYVYFTGGIVNPIQFGKQSSITQWNGLLFGSDLALVVTLFMFSTYHLNLYFLRRRERTYLFSGLYFLSLSIMHVLYGEKIFQQLWPEAPFYVVYKTLDVAQFSSAIFIVLFFCSIYKGVLTDRIKWYLLVPHMVYVISIFILPYSIYNEVRFIFFSYLGLVTFYIMARMFYLFSISRRAEYERKEQLLFIVAFISLTLYLVDGSLFSESIIQTNMRGKIALTCYVMSLNMLLAYRFTNAYKKNEMLTDRLTVSDQLKDQFLMHTSHEIKTPLHGIMNITSYLLDDDERNLSLKQRQHLWLIKDTSVKLSMLMQDLIDVSRLKHGELRLNMMEVEVRSIVQIVFNVLRFELTGKAVRLNNRVPADQWVQADENRLRQILYNLVHNAIKNTDEGEISVALKNNDGIAYITVKDTGRGMDEGKQTKVFHYFEQSEEVLPDDGYTGMGVGLYISRKLAERMDGQLRIGWSEVGKGTSMLLSLRSAVKLPLERQQPHARELERTEEIELEANHIMEQYEYTILIVDDEASNIHTLLNILKRHRYNVIAAFSAHEAMDKIKQYPQVDLVILDVMMPGTSGIELCEKLRAQYSILDLPILFATAKDTSHDIAMGFGAGANDYLTKPFEAETLIARIQTLLTMKTSIQDALRNQMAFHQAQIKPHFLYNALSSVISFCYTDGEKAAFLLSKLSQYLRYILDTDHQKLFVTLNQELELIEAYVEIERARFGERFDFVCYADEHLRQVTIPSLCIQPFVENAIRHGLFEKDGHGTVILTIREADDALLITVKDDGVGIPKELIDQFAIGLKAGKGIGMTNIRARLDAIPGASLSISSTLGRGTKITMCLPRGQHVLQERRREIV</sequence>
<dbReference type="Pfam" id="PF02518">
    <property type="entry name" value="HATPase_c"/>
    <property type="match status" value="2"/>
</dbReference>
<comment type="catalytic activity">
    <reaction evidence="1">
        <text>ATP + protein L-histidine = ADP + protein N-phospho-L-histidine.</text>
        <dbReference type="EC" id="2.7.13.3"/>
    </reaction>
</comment>
<dbReference type="InterPro" id="IPR003594">
    <property type="entry name" value="HATPase_dom"/>
</dbReference>
<dbReference type="SUPFAM" id="SSF52172">
    <property type="entry name" value="CheY-like"/>
    <property type="match status" value="1"/>
</dbReference>
<dbReference type="CDD" id="cd00082">
    <property type="entry name" value="HisKA"/>
    <property type="match status" value="1"/>
</dbReference>
<evidence type="ECO:0000259" key="11">
    <source>
        <dbReference type="PROSITE" id="PS50109"/>
    </source>
</evidence>
<dbReference type="GO" id="GO:0016020">
    <property type="term" value="C:membrane"/>
    <property type="evidence" value="ECO:0007669"/>
    <property type="project" value="InterPro"/>
</dbReference>
<reference evidence="13 14" key="1">
    <citation type="submission" date="2017-07" db="EMBL/GenBank/DDBJ databases">
        <title>Genome sequencing and assembly of Paenibacillus rigui.</title>
        <authorList>
            <person name="Mayilraj S."/>
        </authorList>
    </citation>
    <scope>NUCLEOTIDE SEQUENCE [LARGE SCALE GENOMIC DNA]</scope>
    <source>
        <strain evidence="13 14">JCM 16352</strain>
    </source>
</reference>
<organism evidence="13 14">
    <name type="scientific">Paenibacillus rigui</name>
    <dbReference type="NCBI Taxonomy" id="554312"/>
    <lineage>
        <taxon>Bacteria</taxon>
        <taxon>Bacillati</taxon>
        <taxon>Bacillota</taxon>
        <taxon>Bacilli</taxon>
        <taxon>Bacillales</taxon>
        <taxon>Paenibacillaceae</taxon>
        <taxon>Paenibacillus</taxon>
    </lineage>
</organism>
<feature type="transmembrane region" description="Helical" evidence="10">
    <location>
        <begin position="185"/>
        <end position="205"/>
    </location>
</feature>
<dbReference type="Gene3D" id="3.40.50.2300">
    <property type="match status" value="1"/>
</dbReference>
<dbReference type="InterPro" id="IPR036890">
    <property type="entry name" value="HATPase_C_sf"/>
</dbReference>
<accession>A0A229UNQ1</accession>
<dbReference type="SUPFAM" id="SSF55874">
    <property type="entry name" value="ATPase domain of HSP90 chaperone/DNA topoisomerase II/histidine kinase"/>
    <property type="match status" value="2"/>
</dbReference>
<comment type="caution">
    <text evidence="13">The sequence shown here is derived from an EMBL/GenBank/DDBJ whole genome shotgun (WGS) entry which is preliminary data.</text>
</comment>
<feature type="domain" description="Response regulatory" evidence="12">
    <location>
        <begin position="674"/>
        <end position="791"/>
    </location>
</feature>
<dbReference type="SUPFAM" id="SSF49785">
    <property type="entry name" value="Galactose-binding domain-like"/>
    <property type="match status" value="1"/>
</dbReference>
<evidence type="ECO:0000313" key="13">
    <source>
        <dbReference type="EMBL" id="OXM84509.1"/>
    </source>
</evidence>
<dbReference type="EMBL" id="NMQW01000030">
    <property type="protein sequence ID" value="OXM84509.1"/>
    <property type="molecule type" value="Genomic_DNA"/>
</dbReference>
<evidence type="ECO:0000256" key="10">
    <source>
        <dbReference type="SAM" id="Phobius"/>
    </source>
</evidence>
<keyword evidence="10" id="KW-0812">Transmembrane</keyword>
<dbReference type="InterPro" id="IPR036097">
    <property type="entry name" value="HisK_dim/P_sf"/>
</dbReference>
<dbReference type="Pfam" id="PF07695">
    <property type="entry name" value="7TMR-DISM_7TM"/>
    <property type="match status" value="1"/>
</dbReference>
<dbReference type="InterPro" id="IPR001789">
    <property type="entry name" value="Sig_transdc_resp-reg_receiver"/>
</dbReference>
<dbReference type="CDD" id="cd17574">
    <property type="entry name" value="REC_OmpR"/>
    <property type="match status" value="1"/>
</dbReference>
<keyword evidence="6 13" id="KW-0418">Kinase</keyword>
<keyword evidence="7" id="KW-0067">ATP-binding</keyword>
<evidence type="ECO:0000256" key="6">
    <source>
        <dbReference type="ARBA" id="ARBA00022777"/>
    </source>
</evidence>
<feature type="transmembrane region" description="Helical" evidence="10">
    <location>
        <begin position="345"/>
        <end position="365"/>
    </location>
</feature>
<feature type="domain" description="Histidine kinase" evidence="11">
    <location>
        <begin position="903"/>
        <end position="1001"/>
    </location>
</feature>
<dbReference type="Pfam" id="PF06580">
    <property type="entry name" value="His_kinase"/>
    <property type="match status" value="1"/>
</dbReference>
<keyword evidence="10" id="KW-1133">Transmembrane helix</keyword>
<dbReference type="PROSITE" id="PS50109">
    <property type="entry name" value="HIS_KIN"/>
    <property type="match status" value="2"/>
</dbReference>
<evidence type="ECO:0000256" key="4">
    <source>
        <dbReference type="ARBA" id="ARBA00022679"/>
    </source>
</evidence>
<dbReference type="Pfam" id="PF00512">
    <property type="entry name" value="HisKA"/>
    <property type="match status" value="1"/>
</dbReference>
<evidence type="ECO:0000256" key="7">
    <source>
        <dbReference type="ARBA" id="ARBA00022840"/>
    </source>
</evidence>
<evidence type="ECO:0000256" key="8">
    <source>
        <dbReference type="ARBA" id="ARBA00023012"/>
    </source>
</evidence>
<dbReference type="EC" id="2.7.13.3" evidence="2"/>
<evidence type="ECO:0000259" key="12">
    <source>
        <dbReference type="PROSITE" id="PS50110"/>
    </source>
</evidence>